<evidence type="ECO:0000313" key="10">
    <source>
        <dbReference type="Proteomes" id="UP000789595"/>
    </source>
</evidence>
<evidence type="ECO:0000256" key="5">
    <source>
        <dbReference type="ARBA" id="ARBA00022927"/>
    </source>
</evidence>
<dbReference type="GO" id="GO:0000813">
    <property type="term" value="C:ESCRT I complex"/>
    <property type="evidence" value="ECO:0007669"/>
    <property type="project" value="UniProtKB-ARBA"/>
</dbReference>
<comment type="subcellular location">
    <subcellularLocation>
        <location evidence="1">Endosome</location>
    </subcellularLocation>
</comment>
<keyword evidence="5" id="KW-0653">Protein transport</keyword>
<keyword evidence="3" id="KW-0813">Transport</keyword>
<protein>
    <recommendedName>
        <fullName evidence="7">VPS37 C-terminal domain-containing protein</fullName>
    </recommendedName>
</protein>
<dbReference type="SUPFAM" id="SSF54495">
    <property type="entry name" value="UBC-like"/>
    <property type="match status" value="1"/>
</dbReference>
<dbReference type="InterPro" id="IPR009851">
    <property type="entry name" value="Mod_r"/>
</dbReference>
<proteinExistence type="inferred from homology"/>
<dbReference type="CDD" id="cd00195">
    <property type="entry name" value="UBCc_UEV"/>
    <property type="match status" value="1"/>
</dbReference>
<feature type="region of interest" description="Disordered" evidence="6">
    <location>
        <begin position="291"/>
        <end position="315"/>
    </location>
</feature>
<dbReference type="Pfam" id="PF07200">
    <property type="entry name" value="Mod_r"/>
    <property type="match status" value="1"/>
</dbReference>
<dbReference type="InterPro" id="IPR016135">
    <property type="entry name" value="UBQ-conjugating_enzyme/RWD"/>
</dbReference>
<dbReference type="EMBL" id="CAKKNE010000002">
    <property type="protein sequence ID" value="CAH0368979.1"/>
    <property type="molecule type" value="Genomic_DNA"/>
</dbReference>
<dbReference type="GO" id="GO:0015031">
    <property type="term" value="P:protein transport"/>
    <property type="evidence" value="ECO:0007669"/>
    <property type="project" value="UniProtKB-KW"/>
</dbReference>
<gene>
    <name evidence="8" type="ORF">PCAL00307_LOCUS17739</name>
    <name evidence="9" type="ORF">PECAL_2P20810</name>
</gene>
<feature type="region of interest" description="Disordered" evidence="6">
    <location>
        <begin position="111"/>
        <end position="131"/>
    </location>
</feature>
<evidence type="ECO:0000256" key="3">
    <source>
        <dbReference type="ARBA" id="ARBA00022448"/>
    </source>
</evidence>
<evidence type="ECO:0000313" key="9">
    <source>
        <dbReference type="EMBL" id="CAH0368979.1"/>
    </source>
</evidence>
<accession>A0A7S4A3I1</accession>
<evidence type="ECO:0000259" key="7">
    <source>
        <dbReference type="Pfam" id="PF07200"/>
    </source>
</evidence>
<evidence type="ECO:0000313" key="8">
    <source>
        <dbReference type="EMBL" id="CAE0702294.1"/>
    </source>
</evidence>
<evidence type="ECO:0000256" key="6">
    <source>
        <dbReference type="SAM" id="MobiDB-lite"/>
    </source>
</evidence>
<dbReference type="Proteomes" id="UP000789595">
    <property type="component" value="Unassembled WGS sequence"/>
</dbReference>
<comment type="similarity">
    <text evidence="2">Belongs to the VPS37 family.</text>
</comment>
<keyword evidence="10" id="KW-1185">Reference proteome</keyword>
<evidence type="ECO:0000256" key="4">
    <source>
        <dbReference type="ARBA" id="ARBA00022753"/>
    </source>
</evidence>
<dbReference type="OrthoDB" id="191177at2759"/>
<name>A0A7S4A3I1_9STRA</name>
<reference evidence="8" key="1">
    <citation type="submission" date="2021-01" db="EMBL/GenBank/DDBJ databases">
        <authorList>
            <person name="Corre E."/>
            <person name="Pelletier E."/>
            <person name="Niang G."/>
            <person name="Scheremetjew M."/>
            <person name="Finn R."/>
            <person name="Kale V."/>
            <person name="Holt S."/>
            <person name="Cochrane G."/>
            <person name="Meng A."/>
            <person name="Brown T."/>
            <person name="Cohen L."/>
        </authorList>
    </citation>
    <scope>NUCLEOTIDE SEQUENCE</scope>
    <source>
        <strain evidence="8">CCMP1756</strain>
    </source>
</reference>
<organism evidence="8">
    <name type="scientific">Pelagomonas calceolata</name>
    <dbReference type="NCBI Taxonomy" id="35677"/>
    <lineage>
        <taxon>Eukaryota</taxon>
        <taxon>Sar</taxon>
        <taxon>Stramenopiles</taxon>
        <taxon>Ochrophyta</taxon>
        <taxon>Pelagophyceae</taxon>
        <taxon>Pelagomonadales</taxon>
        <taxon>Pelagomonadaceae</taxon>
        <taxon>Pelagomonas</taxon>
    </lineage>
</organism>
<reference evidence="9" key="2">
    <citation type="submission" date="2021-11" db="EMBL/GenBank/DDBJ databases">
        <authorList>
            <consortium name="Genoscope - CEA"/>
            <person name="William W."/>
        </authorList>
    </citation>
    <scope>NUCLEOTIDE SEQUENCE</scope>
</reference>
<keyword evidence="4" id="KW-0967">Endosome</keyword>
<evidence type="ECO:0000256" key="1">
    <source>
        <dbReference type="ARBA" id="ARBA00004177"/>
    </source>
</evidence>
<feature type="domain" description="VPS37 C-terminal" evidence="7">
    <location>
        <begin position="144"/>
        <end position="283"/>
    </location>
</feature>
<sequence length="315" mass="35432">MGIRDWKSWLRRDDPREEATEELVQALPGSKSAAEDFSLVDVPIQGGTLRVFLPSRFPHDKPTLQLLQPTRHEFVDRYNQVKYPGLDNWSHKTDIVSVVREVVEALHKPTAAPAVETRPSLERPPSDRSIQAPAVPDRIDAVEAMSTKELRCLDEDGVRDLVEALPQVTVMSQMLADLRNTNLESAERVRAQREAASIKDAEAQALRMRLADDAAAYEALLARARTLEPADALAEAARAYEARARECDQTSLAVLDRWQDGKCDRPTFLEEYVEARAAHHEARVLAKLAEIKRTRPPLTRESPRPPLPPRTRSYG</sequence>
<dbReference type="EMBL" id="HBIW01020618">
    <property type="protein sequence ID" value="CAE0702294.1"/>
    <property type="molecule type" value="Transcribed_RNA"/>
</dbReference>
<evidence type="ECO:0000256" key="2">
    <source>
        <dbReference type="ARBA" id="ARBA00007617"/>
    </source>
</evidence>
<dbReference type="AlphaFoldDB" id="A0A7S4A3I1"/>